<accession>A0ABP3L5L3</accession>
<protein>
    <recommendedName>
        <fullName evidence="3">DUF2163 domain-containing protein</fullName>
    </recommendedName>
</protein>
<name>A0ABP3L5L3_9BURK</name>
<comment type="caution">
    <text evidence="1">The sequence shown here is derived from an EMBL/GenBank/DDBJ whole genome shotgun (WGS) entry which is preliminary data.</text>
</comment>
<evidence type="ECO:0008006" key="3">
    <source>
        <dbReference type="Google" id="ProtNLM"/>
    </source>
</evidence>
<evidence type="ECO:0000313" key="2">
    <source>
        <dbReference type="Proteomes" id="UP001501706"/>
    </source>
</evidence>
<keyword evidence="2" id="KW-1185">Reference proteome</keyword>
<gene>
    <name evidence="1" type="ORF">GCM10009097_07070</name>
</gene>
<evidence type="ECO:0000313" key="1">
    <source>
        <dbReference type="EMBL" id="GAA0493772.1"/>
    </source>
</evidence>
<dbReference type="RefSeq" id="WP_343927168.1">
    <property type="nucleotide sequence ID" value="NZ_BAAAEN010000002.1"/>
</dbReference>
<dbReference type="Proteomes" id="UP001501706">
    <property type="component" value="Unassembled WGS sequence"/>
</dbReference>
<dbReference type="EMBL" id="BAAAEN010000002">
    <property type="protein sequence ID" value="GAA0493772.1"/>
    <property type="molecule type" value="Genomic_DNA"/>
</dbReference>
<organism evidence="1 2">
    <name type="scientific">Pigmentiphaga daeguensis</name>
    <dbReference type="NCBI Taxonomy" id="414049"/>
    <lineage>
        <taxon>Bacteria</taxon>
        <taxon>Pseudomonadati</taxon>
        <taxon>Pseudomonadota</taxon>
        <taxon>Betaproteobacteria</taxon>
        <taxon>Burkholderiales</taxon>
        <taxon>Alcaligenaceae</taxon>
        <taxon>Pigmentiphaga</taxon>
    </lineage>
</organism>
<proteinExistence type="predicted"/>
<reference evidence="2" key="1">
    <citation type="journal article" date="2019" name="Int. J. Syst. Evol. Microbiol.">
        <title>The Global Catalogue of Microorganisms (GCM) 10K type strain sequencing project: providing services to taxonomists for standard genome sequencing and annotation.</title>
        <authorList>
            <consortium name="The Broad Institute Genomics Platform"/>
            <consortium name="The Broad Institute Genome Sequencing Center for Infectious Disease"/>
            <person name="Wu L."/>
            <person name="Ma J."/>
        </authorList>
    </citation>
    <scope>NUCLEOTIDE SEQUENCE [LARGE SCALE GENOMIC DNA]</scope>
    <source>
        <strain evidence="2">JCM 14330</strain>
    </source>
</reference>
<sequence>MSRQTTAAVDAAINAGHVQLFYLLEMEFRSGTIYLTNLGFNVTWNGQEYTGAGAVGAVEEIRESAAAEATGLKFTLSGVPSEMVAIALGEHVQGRWARLYTAFWANGAIVADPVLEWAGLVDTLAISDGAESATIQVSVESRVVSFKRPNVRRYNNADQQSQYPGDRFFEYVEEMAEKPLVWPSREFWK</sequence>